<accession>A0A497XE15</accession>
<evidence type="ECO:0000313" key="1">
    <source>
        <dbReference type="EMBL" id="RLJ64795.1"/>
    </source>
</evidence>
<dbReference type="EMBL" id="RCCI01000005">
    <property type="protein sequence ID" value="RLJ64795.1"/>
    <property type="molecule type" value="Genomic_DNA"/>
</dbReference>
<dbReference type="OrthoDB" id="9800518at2"/>
<name>A0A497XE15_9PROT</name>
<keyword evidence="2" id="KW-1185">Reference proteome</keyword>
<dbReference type="RefSeq" id="WP_121241113.1">
    <property type="nucleotide sequence ID" value="NZ_BHVV01000006.1"/>
</dbReference>
<organism evidence="1 2">
    <name type="scientific">Sulfurisoma sediminicola</name>
    <dbReference type="NCBI Taxonomy" id="1381557"/>
    <lineage>
        <taxon>Bacteria</taxon>
        <taxon>Pseudomonadati</taxon>
        <taxon>Pseudomonadota</taxon>
        <taxon>Betaproteobacteria</taxon>
        <taxon>Nitrosomonadales</taxon>
        <taxon>Sterolibacteriaceae</taxon>
        <taxon>Sulfurisoma</taxon>
    </lineage>
</organism>
<sequence length="114" mass="11904">MLNLFAALAAWNTPAFNDALKRELESAGPAALSLQQSLSASSYALDDGCTVMVIGVGEEPGLIRARVGVFFHGIIAGCSCADDPTPVEPQQEYVELEVAIDRHSAAATITPTGD</sequence>
<protein>
    <submittedName>
        <fullName evidence="1">Uncharacterized protein</fullName>
    </submittedName>
</protein>
<dbReference type="Proteomes" id="UP000268908">
    <property type="component" value="Unassembled WGS sequence"/>
</dbReference>
<comment type="caution">
    <text evidence="1">The sequence shown here is derived from an EMBL/GenBank/DDBJ whole genome shotgun (WGS) entry which is preliminary data.</text>
</comment>
<reference evidence="1 2" key="1">
    <citation type="submission" date="2018-10" db="EMBL/GenBank/DDBJ databases">
        <title>Genomic Encyclopedia of Type Strains, Phase IV (KMG-IV): sequencing the most valuable type-strain genomes for metagenomic binning, comparative biology and taxonomic classification.</title>
        <authorList>
            <person name="Goeker M."/>
        </authorList>
    </citation>
    <scope>NUCLEOTIDE SEQUENCE [LARGE SCALE GENOMIC DNA]</scope>
    <source>
        <strain evidence="1 2">DSM 26916</strain>
    </source>
</reference>
<gene>
    <name evidence="1" type="ORF">DFR35_1443</name>
</gene>
<evidence type="ECO:0000313" key="2">
    <source>
        <dbReference type="Proteomes" id="UP000268908"/>
    </source>
</evidence>
<proteinExistence type="predicted"/>
<dbReference type="AlphaFoldDB" id="A0A497XE15"/>